<sequence length="121" mass="14185">TGPQERKRKREKEETRDNWEAQVIYLVVSSMILHPRHGFRHKRNGAKGTTDALYRAREEERIRARSARDIQAKSENEEKEKQGGKTKRASEDGVNCRRQGHRLYLAGTADTCLRRYTRTVF</sequence>
<proteinExistence type="predicted"/>
<protein>
    <submittedName>
        <fullName evidence="2">Uncharacterized protein</fullName>
    </submittedName>
</protein>
<dbReference type="Proteomes" id="UP000078492">
    <property type="component" value="Unassembled WGS sequence"/>
</dbReference>
<organism evidence="2 3">
    <name type="scientific">Trachymyrmex cornetzi</name>
    <dbReference type="NCBI Taxonomy" id="471704"/>
    <lineage>
        <taxon>Eukaryota</taxon>
        <taxon>Metazoa</taxon>
        <taxon>Ecdysozoa</taxon>
        <taxon>Arthropoda</taxon>
        <taxon>Hexapoda</taxon>
        <taxon>Insecta</taxon>
        <taxon>Pterygota</taxon>
        <taxon>Neoptera</taxon>
        <taxon>Endopterygota</taxon>
        <taxon>Hymenoptera</taxon>
        <taxon>Apocrita</taxon>
        <taxon>Aculeata</taxon>
        <taxon>Formicoidea</taxon>
        <taxon>Formicidae</taxon>
        <taxon>Myrmicinae</taxon>
        <taxon>Trachymyrmex</taxon>
    </lineage>
</organism>
<gene>
    <name evidence="2" type="ORF">ALC57_09919</name>
</gene>
<feature type="region of interest" description="Disordered" evidence="1">
    <location>
        <begin position="56"/>
        <end position="94"/>
    </location>
</feature>
<reference evidence="2 3" key="1">
    <citation type="submission" date="2015-09" db="EMBL/GenBank/DDBJ databases">
        <title>Trachymyrmex cornetzi WGS genome.</title>
        <authorList>
            <person name="Nygaard S."/>
            <person name="Hu H."/>
            <person name="Boomsma J."/>
            <person name="Zhang G."/>
        </authorList>
    </citation>
    <scope>NUCLEOTIDE SEQUENCE [LARGE SCALE GENOMIC DNA]</scope>
    <source>
        <strain evidence="2">Tcor2-1</strain>
        <tissue evidence="2">Whole body</tissue>
    </source>
</reference>
<evidence type="ECO:0000313" key="2">
    <source>
        <dbReference type="EMBL" id="KYN17789.1"/>
    </source>
</evidence>
<name>A0A151J4T1_9HYME</name>
<dbReference type="EMBL" id="KQ980088">
    <property type="protein sequence ID" value="KYN17789.1"/>
    <property type="molecule type" value="Genomic_DNA"/>
</dbReference>
<feature type="non-terminal residue" evidence="2">
    <location>
        <position position="1"/>
    </location>
</feature>
<keyword evidence="3" id="KW-1185">Reference proteome</keyword>
<accession>A0A151J4T1</accession>
<evidence type="ECO:0000313" key="3">
    <source>
        <dbReference type="Proteomes" id="UP000078492"/>
    </source>
</evidence>
<dbReference type="AlphaFoldDB" id="A0A151J4T1"/>
<evidence type="ECO:0000256" key="1">
    <source>
        <dbReference type="SAM" id="MobiDB-lite"/>
    </source>
</evidence>